<keyword evidence="4" id="KW-1185">Reference proteome</keyword>
<evidence type="ECO:0000313" key="4">
    <source>
        <dbReference type="Proteomes" id="UP000011682"/>
    </source>
</evidence>
<dbReference type="EMBL" id="ANAH02000013">
    <property type="protein sequence ID" value="EPX60483.1"/>
    <property type="molecule type" value="Genomic_DNA"/>
</dbReference>
<organism evidence="3 4">
    <name type="scientific">Cystobacter fuscus (strain ATCC 25194 / DSM 2262 / NBRC 100088 / M29)</name>
    <dbReference type="NCBI Taxonomy" id="1242864"/>
    <lineage>
        <taxon>Bacteria</taxon>
        <taxon>Pseudomonadati</taxon>
        <taxon>Myxococcota</taxon>
        <taxon>Myxococcia</taxon>
        <taxon>Myxococcales</taxon>
        <taxon>Cystobacterineae</taxon>
        <taxon>Archangiaceae</taxon>
        <taxon>Cystobacter</taxon>
    </lineage>
</organism>
<feature type="chain" id="PRO_5004555388" evidence="2">
    <location>
        <begin position="22"/>
        <end position="68"/>
    </location>
</feature>
<feature type="compositionally biased region" description="Basic and acidic residues" evidence="1">
    <location>
        <begin position="20"/>
        <end position="30"/>
    </location>
</feature>
<dbReference type="AlphaFoldDB" id="S9QUY8"/>
<feature type="region of interest" description="Disordered" evidence="1">
    <location>
        <begin position="19"/>
        <end position="68"/>
    </location>
</feature>
<evidence type="ECO:0000313" key="3">
    <source>
        <dbReference type="EMBL" id="EPX60483.1"/>
    </source>
</evidence>
<reference evidence="3" key="1">
    <citation type="submission" date="2013-05" db="EMBL/GenBank/DDBJ databases">
        <title>Genome assembly of Cystobacter fuscus DSM 2262.</title>
        <authorList>
            <person name="Sharma G."/>
            <person name="Khatri I."/>
            <person name="Kaur C."/>
            <person name="Mayilraj S."/>
            <person name="Subramanian S."/>
        </authorList>
    </citation>
    <scope>NUCLEOTIDE SEQUENCE [LARGE SCALE GENOMIC DNA]</scope>
    <source>
        <strain evidence="3">DSM 2262</strain>
    </source>
</reference>
<sequence length="68" mass="6833">MRTLTFALVSLLALTFASRLSDRPTAHPDPEGTQPTGTSLSKGGSGGGKDGGSGGGDDDDEDFTVVHA</sequence>
<keyword evidence="2" id="KW-0732">Signal</keyword>
<protein>
    <submittedName>
        <fullName evidence="3">Uncharacterized protein</fullName>
    </submittedName>
</protein>
<gene>
    <name evidence="3" type="ORF">D187_001970</name>
</gene>
<evidence type="ECO:0000256" key="2">
    <source>
        <dbReference type="SAM" id="SignalP"/>
    </source>
</evidence>
<comment type="caution">
    <text evidence="3">The sequence shown here is derived from an EMBL/GenBank/DDBJ whole genome shotgun (WGS) entry which is preliminary data.</text>
</comment>
<name>S9QUY8_CYSF2</name>
<dbReference type="OrthoDB" id="9956696at2"/>
<feature type="signal peptide" evidence="2">
    <location>
        <begin position="1"/>
        <end position="21"/>
    </location>
</feature>
<evidence type="ECO:0000256" key="1">
    <source>
        <dbReference type="SAM" id="MobiDB-lite"/>
    </source>
</evidence>
<proteinExistence type="predicted"/>
<feature type="compositionally biased region" description="Acidic residues" evidence="1">
    <location>
        <begin position="56"/>
        <end position="68"/>
    </location>
</feature>
<dbReference type="Proteomes" id="UP000011682">
    <property type="component" value="Unassembled WGS sequence"/>
</dbReference>
<accession>S9QUY8</accession>
<dbReference type="RefSeq" id="WP_002628119.1">
    <property type="nucleotide sequence ID" value="NZ_ANAH02000013.1"/>
</dbReference>
<feature type="compositionally biased region" description="Gly residues" evidence="1">
    <location>
        <begin position="43"/>
        <end position="55"/>
    </location>
</feature>